<dbReference type="SUPFAM" id="SSF52047">
    <property type="entry name" value="RNI-like"/>
    <property type="match status" value="1"/>
</dbReference>
<dbReference type="AlphaFoldDB" id="A0A4Y7SYM5"/>
<accession>A0A4Y7SYM5</accession>
<feature type="compositionally biased region" description="Polar residues" evidence="1">
    <location>
        <begin position="486"/>
        <end position="495"/>
    </location>
</feature>
<name>A0A4Y7SYM5_COPMI</name>
<feature type="region of interest" description="Disordered" evidence="1">
    <location>
        <begin position="482"/>
        <end position="541"/>
    </location>
</feature>
<reference evidence="2 3" key="1">
    <citation type="journal article" date="2019" name="Nat. Ecol. Evol.">
        <title>Megaphylogeny resolves global patterns of mushroom evolution.</title>
        <authorList>
            <person name="Varga T."/>
            <person name="Krizsan K."/>
            <person name="Foldi C."/>
            <person name="Dima B."/>
            <person name="Sanchez-Garcia M."/>
            <person name="Sanchez-Ramirez S."/>
            <person name="Szollosi G.J."/>
            <person name="Szarkandi J.G."/>
            <person name="Papp V."/>
            <person name="Albert L."/>
            <person name="Andreopoulos W."/>
            <person name="Angelini C."/>
            <person name="Antonin V."/>
            <person name="Barry K.W."/>
            <person name="Bougher N.L."/>
            <person name="Buchanan P."/>
            <person name="Buyck B."/>
            <person name="Bense V."/>
            <person name="Catcheside P."/>
            <person name="Chovatia M."/>
            <person name="Cooper J."/>
            <person name="Damon W."/>
            <person name="Desjardin D."/>
            <person name="Finy P."/>
            <person name="Geml J."/>
            <person name="Haridas S."/>
            <person name="Hughes K."/>
            <person name="Justo A."/>
            <person name="Karasinski D."/>
            <person name="Kautmanova I."/>
            <person name="Kiss B."/>
            <person name="Kocsube S."/>
            <person name="Kotiranta H."/>
            <person name="LaButti K.M."/>
            <person name="Lechner B.E."/>
            <person name="Liimatainen K."/>
            <person name="Lipzen A."/>
            <person name="Lukacs Z."/>
            <person name="Mihaltcheva S."/>
            <person name="Morgado L.N."/>
            <person name="Niskanen T."/>
            <person name="Noordeloos M.E."/>
            <person name="Ohm R.A."/>
            <person name="Ortiz-Santana B."/>
            <person name="Ovrebo C."/>
            <person name="Racz N."/>
            <person name="Riley R."/>
            <person name="Savchenko A."/>
            <person name="Shiryaev A."/>
            <person name="Soop K."/>
            <person name="Spirin V."/>
            <person name="Szebenyi C."/>
            <person name="Tomsovsky M."/>
            <person name="Tulloss R.E."/>
            <person name="Uehling J."/>
            <person name="Grigoriev I.V."/>
            <person name="Vagvolgyi C."/>
            <person name="Papp T."/>
            <person name="Martin F.M."/>
            <person name="Miettinen O."/>
            <person name="Hibbett D.S."/>
            <person name="Nagy L.G."/>
        </authorList>
    </citation>
    <scope>NUCLEOTIDE SEQUENCE [LARGE SCALE GENOMIC DNA]</scope>
    <source>
        <strain evidence="2 3">FP101781</strain>
    </source>
</reference>
<dbReference type="Proteomes" id="UP000298030">
    <property type="component" value="Unassembled WGS sequence"/>
</dbReference>
<evidence type="ECO:0000256" key="1">
    <source>
        <dbReference type="SAM" id="MobiDB-lite"/>
    </source>
</evidence>
<sequence length="570" mass="62298">MEEFRSARNRPVARAQHRLVEKRDKKRSKGAGEGPGESSTMDIATAINRAFVGESDKARPSGRTFRIVSTQAETAAHSTTQVSAVSRVLGNQELLRMAGHCEDPNERCHSWDLVPLARVNKAFWTIATDQIWECMHSIEPFFKVLVRGSIRVQGNVRVLSFPKGIAHQQWTRFNVHAAKVKTLIFSPPCPRTDPGWVAYLAVSKPSDMSWFPAAKRVFLLSDDPFSQFITVSVAHQLQSLRIRRPGSTVGPPEGQELELPILSAATAKTMKTLRLENTVSPAALYYQITRLRSLTCLHLKIPCHTKPTRLASSIGQLEALEELSIHQVLDAADTRSLKRAAPVLAEELLTDEGFEAALARPPTLAHLQALSVISGPSTQRLIAATLTPRTLNSLSLSTPASDITSIIPALHMYLRRNLGLVSVIVKPVAEVISGNADMSESSRVAPNEESNSKVFSTGAIFEALSLLPGLRKLDIEGIQLFGHGSGKQTPSQTMESSERSPTRITSVSDPPPDRSASASGQALGPQYLGEGDQRDASYGWHHLPPSITTHYQEGRLVGRGRAIGKRGRWA</sequence>
<dbReference type="Gene3D" id="3.80.10.10">
    <property type="entry name" value="Ribonuclease Inhibitor"/>
    <property type="match status" value="1"/>
</dbReference>
<dbReference type="STRING" id="71717.A0A4Y7SYM5"/>
<keyword evidence="3" id="KW-1185">Reference proteome</keyword>
<protein>
    <submittedName>
        <fullName evidence="2">Uncharacterized protein</fullName>
    </submittedName>
</protein>
<feature type="region of interest" description="Disordered" evidence="1">
    <location>
        <begin position="1"/>
        <end position="43"/>
    </location>
</feature>
<evidence type="ECO:0000313" key="3">
    <source>
        <dbReference type="Proteomes" id="UP000298030"/>
    </source>
</evidence>
<proteinExistence type="predicted"/>
<dbReference type="InterPro" id="IPR032675">
    <property type="entry name" value="LRR_dom_sf"/>
</dbReference>
<comment type="caution">
    <text evidence="2">The sequence shown here is derived from an EMBL/GenBank/DDBJ whole genome shotgun (WGS) entry which is preliminary data.</text>
</comment>
<gene>
    <name evidence="2" type="ORF">FA13DRAFT_1736981</name>
</gene>
<dbReference type="EMBL" id="QPFP01000044">
    <property type="protein sequence ID" value="TEB26966.1"/>
    <property type="molecule type" value="Genomic_DNA"/>
</dbReference>
<evidence type="ECO:0000313" key="2">
    <source>
        <dbReference type="EMBL" id="TEB26966.1"/>
    </source>
</evidence>
<organism evidence="2 3">
    <name type="scientific">Coprinellus micaceus</name>
    <name type="common">Glistening ink-cap mushroom</name>
    <name type="synonym">Coprinus micaceus</name>
    <dbReference type="NCBI Taxonomy" id="71717"/>
    <lineage>
        <taxon>Eukaryota</taxon>
        <taxon>Fungi</taxon>
        <taxon>Dikarya</taxon>
        <taxon>Basidiomycota</taxon>
        <taxon>Agaricomycotina</taxon>
        <taxon>Agaricomycetes</taxon>
        <taxon>Agaricomycetidae</taxon>
        <taxon>Agaricales</taxon>
        <taxon>Agaricineae</taxon>
        <taxon>Psathyrellaceae</taxon>
        <taxon>Coprinellus</taxon>
    </lineage>
</organism>